<feature type="transmembrane region" description="Helical" evidence="7">
    <location>
        <begin position="12"/>
        <end position="32"/>
    </location>
</feature>
<dbReference type="AlphaFoldDB" id="A0A670IGD0"/>
<feature type="transmembrane region" description="Helical" evidence="7">
    <location>
        <begin position="115"/>
        <end position="148"/>
    </location>
</feature>
<dbReference type="GO" id="GO:0006644">
    <property type="term" value="P:phospholipid metabolic process"/>
    <property type="evidence" value="ECO:0007669"/>
    <property type="project" value="InterPro"/>
</dbReference>
<dbReference type="GO" id="GO:0005886">
    <property type="term" value="C:plasma membrane"/>
    <property type="evidence" value="ECO:0007669"/>
    <property type="project" value="TreeGrafter"/>
</dbReference>
<feature type="region of interest" description="Disordered" evidence="6">
    <location>
        <begin position="273"/>
        <end position="360"/>
    </location>
</feature>
<feature type="compositionally biased region" description="Basic and acidic residues" evidence="6">
    <location>
        <begin position="475"/>
        <end position="500"/>
    </location>
</feature>
<keyword evidence="5 7" id="KW-0472">Membrane</keyword>
<feature type="domain" description="Phosphatidic acid phosphatase type 2/haloperoxidase" evidence="8">
    <location>
        <begin position="13"/>
        <end position="144"/>
    </location>
</feature>
<dbReference type="PANTHER" id="PTHR10165">
    <property type="entry name" value="LIPID PHOSPHATE PHOSPHATASE"/>
    <property type="match status" value="1"/>
</dbReference>
<dbReference type="GO" id="GO:0046839">
    <property type="term" value="P:phospholipid dephosphorylation"/>
    <property type="evidence" value="ECO:0007669"/>
    <property type="project" value="TreeGrafter"/>
</dbReference>
<feature type="transmembrane region" description="Helical" evidence="7">
    <location>
        <begin position="86"/>
        <end position="103"/>
    </location>
</feature>
<reference evidence="9 10" key="1">
    <citation type="journal article" date="2019" name="Proc. Natl. Acad. Sci. U.S.A.">
        <title>Regulatory changes in pterin and carotenoid genes underlie balanced color polymorphisms in the wall lizard.</title>
        <authorList>
            <person name="Andrade P."/>
            <person name="Pinho C."/>
            <person name="Perez I de Lanuza G."/>
            <person name="Afonso S."/>
            <person name="Brejcha J."/>
            <person name="Rubin C.J."/>
            <person name="Wallerman O."/>
            <person name="Pereira P."/>
            <person name="Sabatino S.J."/>
            <person name="Bellati A."/>
            <person name="Pellitteri-Rosa D."/>
            <person name="Bosakova Z."/>
            <person name="Bunikis I."/>
            <person name="Carretero M.A."/>
            <person name="Feiner N."/>
            <person name="Marsik P."/>
            <person name="Pauperio F."/>
            <person name="Salvi D."/>
            <person name="Soler L."/>
            <person name="While G.M."/>
            <person name="Uller T."/>
            <person name="Font E."/>
            <person name="Andersson L."/>
            <person name="Carneiro M."/>
        </authorList>
    </citation>
    <scope>NUCLEOTIDE SEQUENCE</scope>
</reference>
<keyword evidence="4 7" id="KW-1133">Transmembrane helix</keyword>
<dbReference type="SUPFAM" id="SSF48317">
    <property type="entry name" value="Acid phosphatase/Vanadium-dependent haloperoxidase"/>
    <property type="match status" value="1"/>
</dbReference>
<dbReference type="PANTHER" id="PTHR10165:SF13">
    <property type="entry name" value="PHOSPHOLIPID PHOSPHATASE-RELATED PROTEIN TYPE 4"/>
    <property type="match status" value="1"/>
</dbReference>
<evidence type="ECO:0000256" key="6">
    <source>
        <dbReference type="SAM" id="MobiDB-lite"/>
    </source>
</evidence>
<comment type="subcellular location">
    <subcellularLocation>
        <location evidence="1">Membrane</location>
        <topology evidence="1">Multi-pass membrane protein</topology>
    </subcellularLocation>
</comment>
<accession>A0A670IGD0</accession>
<feature type="compositionally biased region" description="Polar residues" evidence="6">
    <location>
        <begin position="331"/>
        <end position="341"/>
    </location>
</feature>
<dbReference type="GO" id="GO:0007409">
    <property type="term" value="P:axonogenesis"/>
    <property type="evidence" value="ECO:0007669"/>
    <property type="project" value="TreeGrafter"/>
</dbReference>
<organism evidence="9 10">
    <name type="scientific">Podarcis muralis</name>
    <name type="common">Wall lizard</name>
    <name type="synonym">Lacerta muralis</name>
    <dbReference type="NCBI Taxonomy" id="64176"/>
    <lineage>
        <taxon>Eukaryota</taxon>
        <taxon>Metazoa</taxon>
        <taxon>Chordata</taxon>
        <taxon>Craniata</taxon>
        <taxon>Vertebrata</taxon>
        <taxon>Euteleostomi</taxon>
        <taxon>Lepidosauria</taxon>
        <taxon>Squamata</taxon>
        <taxon>Bifurcata</taxon>
        <taxon>Unidentata</taxon>
        <taxon>Episquamata</taxon>
        <taxon>Laterata</taxon>
        <taxon>Lacertibaenia</taxon>
        <taxon>Lacertidae</taxon>
        <taxon>Podarcis</taxon>
    </lineage>
</organism>
<evidence type="ECO:0000256" key="2">
    <source>
        <dbReference type="ARBA" id="ARBA00008816"/>
    </source>
</evidence>
<feature type="region of interest" description="Disordered" evidence="6">
    <location>
        <begin position="475"/>
        <end position="507"/>
    </location>
</feature>
<keyword evidence="3 7" id="KW-0812">Transmembrane</keyword>
<sequence>MKLFDGASPASLLGVHVFGLCATALITDIIQLSTGYQTPYFLTVCKPNYTSLNVSCSENSYIVEDICSGTDPIIINDGRKSFPSQHATLAAFAAVYISMYFNSTLTDSSKLLKPLLVFAFIICGIIFDVYCGFLIGGGIALYLGLYAVGNFLPSEDNMFNQNPHREPLSGNDVIPPHHAESMLNRNHRDTGSLTNLKRANADVEIITPRSPMGKENMVTFSNTLPRANTPAMEESARRNATIHASMDSARSKQLLSQWKNKNESRKLSLQVIETDSGQSPPRAIEMRSSSEPSRVGVNGDHHGPPSQYLKIQPGSMPGCNSVGLSGGPRVSIQSRPGSSQLVHIPEETQENVNTSPKTSSARAKWLKAAEKTVGCRSNSQPRIMQVIAMSKQQGVLQGSPKSSDGSTVTCTGSIRYKTLTDHEPSSIVRVEAHPENNRPIIQMPSEGEGSGSWKWKAPEKGSLRQTYELNDLNRDSESCESLKDSYGSGDRKRSNIDNSEHHHHGMTTIRVTPVEGSEIGSETLSVSSSRDSTLRRKGNIILIPERGSSPENTRNIFYKGTSPTRAYKE</sequence>
<dbReference type="InterPro" id="IPR036938">
    <property type="entry name" value="PAP2/HPO_sf"/>
</dbReference>
<dbReference type="OMA" id="EIIMPRS"/>
<dbReference type="Ensembl" id="ENSPMRT00000011453.1">
    <property type="protein sequence ID" value="ENSPMRP00000010739.1"/>
    <property type="gene ID" value="ENSPMRG00000007129.1"/>
</dbReference>
<keyword evidence="10" id="KW-1185">Reference proteome</keyword>
<evidence type="ECO:0000256" key="5">
    <source>
        <dbReference type="ARBA" id="ARBA00023136"/>
    </source>
</evidence>
<dbReference type="GeneTree" id="ENSGT00940000156181"/>
<dbReference type="CDD" id="cd03384">
    <property type="entry name" value="PAP2_wunen"/>
    <property type="match status" value="1"/>
</dbReference>
<evidence type="ECO:0000256" key="3">
    <source>
        <dbReference type="ARBA" id="ARBA00022692"/>
    </source>
</evidence>
<dbReference type="GO" id="GO:0007165">
    <property type="term" value="P:signal transduction"/>
    <property type="evidence" value="ECO:0007669"/>
    <property type="project" value="TreeGrafter"/>
</dbReference>
<protein>
    <recommendedName>
        <fullName evidence="8">Phosphatidic acid phosphatase type 2/haloperoxidase domain-containing protein</fullName>
    </recommendedName>
</protein>
<dbReference type="GO" id="GO:0008195">
    <property type="term" value="F:phosphatidate phosphatase activity"/>
    <property type="evidence" value="ECO:0007669"/>
    <property type="project" value="TreeGrafter"/>
</dbReference>
<name>A0A670IGD0_PODMU</name>
<evidence type="ECO:0000313" key="9">
    <source>
        <dbReference type="Ensembl" id="ENSPMRP00000010739.1"/>
    </source>
</evidence>
<reference evidence="9" key="3">
    <citation type="submission" date="2025-09" db="UniProtKB">
        <authorList>
            <consortium name="Ensembl"/>
        </authorList>
    </citation>
    <scope>IDENTIFICATION</scope>
</reference>
<evidence type="ECO:0000256" key="1">
    <source>
        <dbReference type="ARBA" id="ARBA00004141"/>
    </source>
</evidence>
<dbReference type="Gene3D" id="1.20.144.10">
    <property type="entry name" value="Phosphatidic acid phosphatase type 2/haloperoxidase"/>
    <property type="match status" value="1"/>
</dbReference>
<proteinExistence type="inferred from homology"/>
<dbReference type="InterPro" id="IPR000326">
    <property type="entry name" value="PAP2/HPO"/>
</dbReference>
<dbReference type="Pfam" id="PF01569">
    <property type="entry name" value="PAP2"/>
    <property type="match status" value="1"/>
</dbReference>
<feature type="compositionally biased region" description="Polar residues" evidence="6">
    <location>
        <begin position="350"/>
        <end position="360"/>
    </location>
</feature>
<dbReference type="InterPro" id="IPR043216">
    <property type="entry name" value="PAP-like"/>
</dbReference>
<feature type="region of interest" description="Disordered" evidence="6">
    <location>
        <begin position="431"/>
        <end position="456"/>
    </location>
</feature>
<evidence type="ECO:0000256" key="4">
    <source>
        <dbReference type="ARBA" id="ARBA00022989"/>
    </source>
</evidence>
<evidence type="ECO:0000313" key="10">
    <source>
        <dbReference type="Proteomes" id="UP000472272"/>
    </source>
</evidence>
<feature type="region of interest" description="Disordered" evidence="6">
    <location>
        <begin position="544"/>
        <end position="569"/>
    </location>
</feature>
<evidence type="ECO:0000259" key="8">
    <source>
        <dbReference type="SMART" id="SM00014"/>
    </source>
</evidence>
<comment type="similarity">
    <text evidence="2">Belongs to the PA-phosphatase related phosphoesterase family.</text>
</comment>
<reference evidence="9" key="2">
    <citation type="submission" date="2025-08" db="UniProtKB">
        <authorList>
            <consortium name="Ensembl"/>
        </authorList>
    </citation>
    <scope>IDENTIFICATION</scope>
</reference>
<dbReference type="Proteomes" id="UP000472272">
    <property type="component" value="Chromosome 6"/>
</dbReference>
<evidence type="ECO:0000256" key="7">
    <source>
        <dbReference type="SAM" id="Phobius"/>
    </source>
</evidence>
<dbReference type="SMART" id="SM00014">
    <property type="entry name" value="acidPPc"/>
    <property type="match status" value="1"/>
</dbReference>